<gene>
    <name evidence="5" type="ORF">C1SCF055_LOCUS39543</name>
</gene>
<dbReference type="Proteomes" id="UP001152797">
    <property type="component" value="Unassembled WGS sequence"/>
</dbReference>
<name>A0A9P1GL07_9DINO</name>
<accession>A0A9P1GL07</accession>
<evidence type="ECO:0000313" key="6">
    <source>
        <dbReference type="EMBL" id="CAL4801966.1"/>
    </source>
</evidence>
<reference evidence="6 7" key="2">
    <citation type="submission" date="2024-05" db="EMBL/GenBank/DDBJ databases">
        <authorList>
            <person name="Chen Y."/>
            <person name="Shah S."/>
            <person name="Dougan E. K."/>
            <person name="Thang M."/>
            <person name="Chan C."/>
        </authorList>
    </citation>
    <scope>NUCLEOTIDE SEQUENCE [LARGE SCALE GENOMIC DNA]</scope>
</reference>
<protein>
    <submittedName>
        <fullName evidence="6">ACB domain-containing protein</fullName>
    </submittedName>
</protein>
<comment type="similarity">
    <text evidence="1">Belongs to the ACBP family.</text>
</comment>
<dbReference type="InterPro" id="IPR035984">
    <property type="entry name" value="Acyl-CoA-binding_sf"/>
</dbReference>
<dbReference type="GO" id="GO:0006631">
    <property type="term" value="P:fatty acid metabolic process"/>
    <property type="evidence" value="ECO:0007669"/>
    <property type="project" value="TreeGrafter"/>
</dbReference>
<dbReference type="PROSITE" id="PS51228">
    <property type="entry name" value="ACB_2"/>
    <property type="match status" value="1"/>
</dbReference>
<reference evidence="5" key="1">
    <citation type="submission" date="2022-10" db="EMBL/GenBank/DDBJ databases">
        <authorList>
            <person name="Chen Y."/>
            <person name="Dougan E. K."/>
            <person name="Chan C."/>
            <person name="Rhodes N."/>
            <person name="Thang M."/>
        </authorList>
    </citation>
    <scope>NUCLEOTIDE SEQUENCE</scope>
</reference>
<dbReference type="InterPro" id="IPR014352">
    <property type="entry name" value="FERM/acyl-CoA-bd_prot_sf"/>
</dbReference>
<dbReference type="PANTHER" id="PTHR23310">
    <property type="entry name" value="ACYL-COA-BINDING PROTEIN, ACBP"/>
    <property type="match status" value="1"/>
</dbReference>
<dbReference type="Gene3D" id="1.20.80.10">
    <property type="match status" value="1"/>
</dbReference>
<evidence type="ECO:0000313" key="7">
    <source>
        <dbReference type="Proteomes" id="UP001152797"/>
    </source>
</evidence>
<dbReference type="GO" id="GO:0000062">
    <property type="term" value="F:fatty-acyl-CoA binding"/>
    <property type="evidence" value="ECO:0007669"/>
    <property type="project" value="InterPro"/>
</dbReference>
<organism evidence="5">
    <name type="scientific">Cladocopium goreaui</name>
    <dbReference type="NCBI Taxonomy" id="2562237"/>
    <lineage>
        <taxon>Eukaryota</taxon>
        <taxon>Sar</taxon>
        <taxon>Alveolata</taxon>
        <taxon>Dinophyceae</taxon>
        <taxon>Suessiales</taxon>
        <taxon>Symbiodiniaceae</taxon>
        <taxon>Cladocopium</taxon>
    </lineage>
</organism>
<dbReference type="EMBL" id="CAMXCT020006468">
    <property type="protein sequence ID" value="CAL1168029.1"/>
    <property type="molecule type" value="Genomic_DNA"/>
</dbReference>
<feature type="transmembrane region" description="Helical" evidence="3">
    <location>
        <begin position="32"/>
        <end position="53"/>
    </location>
</feature>
<evidence type="ECO:0000256" key="1">
    <source>
        <dbReference type="ARBA" id="ARBA00005567"/>
    </source>
</evidence>
<sequence length="180" mass="20387">MIRSTAPCSSEVDSRSALLLLGHEEMMNPLKFSALLGAALLLLAGTGYMLSLYPSHETKYEALRSQPPRRQQRESPIHAQADMMYSPEVVEQQKSSYNMQRFQEAQAKAVNKLSRSTPESLRNQIYAYYKQATEGDVQGDGDRPAYFSQKERAKYDAWVKCRGMSFDAAVDKYCQVVDQI</sequence>
<dbReference type="EMBL" id="CAMXCT010006468">
    <property type="protein sequence ID" value="CAI4014654.1"/>
    <property type="molecule type" value="Genomic_DNA"/>
</dbReference>
<evidence type="ECO:0000256" key="2">
    <source>
        <dbReference type="ARBA" id="ARBA00023121"/>
    </source>
</evidence>
<dbReference type="AlphaFoldDB" id="A0A9P1GL07"/>
<dbReference type="EMBL" id="CAMXCT030006468">
    <property type="protein sequence ID" value="CAL4801966.1"/>
    <property type="molecule type" value="Genomic_DNA"/>
</dbReference>
<keyword evidence="3" id="KW-0472">Membrane</keyword>
<comment type="caution">
    <text evidence="5">The sequence shown here is derived from an EMBL/GenBank/DDBJ whole genome shotgun (WGS) entry which is preliminary data.</text>
</comment>
<keyword evidence="3" id="KW-1133">Transmembrane helix</keyword>
<evidence type="ECO:0000313" key="5">
    <source>
        <dbReference type="EMBL" id="CAI4014654.1"/>
    </source>
</evidence>
<keyword evidence="3" id="KW-0812">Transmembrane</keyword>
<dbReference type="PANTHER" id="PTHR23310:SF62">
    <property type="entry name" value="ACYL-COA BINDING PROTEIN 1, ISOFORM A"/>
    <property type="match status" value="1"/>
</dbReference>
<dbReference type="Pfam" id="PF00887">
    <property type="entry name" value="ACBP"/>
    <property type="match status" value="1"/>
</dbReference>
<dbReference type="OrthoDB" id="346910at2759"/>
<evidence type="ECO:0000256" key="3">
    <source>
        <dbReference type="SAM" id="Phobius"/>
    </source>
</evidence>
<proteinExistence type="inferred from homology"/>
<feature type="domain" description="ACB" evidence="4">
    <location>
        <begin position="99"/>
        <end position="180"/>
    </location>
</feature>
<evidence type="ECO:0000259" key="4">
    <source>
        <dbReference type="PROSITE" id="PS51228"/>
    </source>
</evidence>
<keyword evidence="7" id="KW-1185">Reference proteome</keyword>
<dbReference type="SUPFAM" id="SSF47027">
    <property type="entry name" value="Acyl-CoA binding protein"/>
    <property type="match status" value="1"/>
</dbReference>
<keyword evidence="2" id="KW-0446">Lipid-binding</keyword>
<dbReference type="InterPro" id="IPR000582">
    <property type="entry name" value="Acyl-CoA-binding_protein"/>
</dbReference>